<comment type="similarity">
    <text evidence="4">Belongs to the Fes family.</text>
</comment>
<dbReference type="GO" id="GO:0005975">
    <property type="term" value="P:carbohydrate metabolic process"/>
    <property type="evidence" value="ECO:0007669"/>
    <property type="project" value="UniProtKB-ARBA"/>
</dbReference>
<dbReference type="Gene3D" id="2.60.40.10">
    <property type="entry name" value="Immunoglobulins"/>
    <property type="match status" value="1"/>
</dbReference>
<protein>
    <recommendedName>
        <fullName evidence="5">Enterochelin esterase N-terminal domain-containing protein</fullName>
    </recommendedName>
</protein>
<dbReference type="EMBL" id="BOQN01000121">
    <property type="protein sequence ID" value="GIM96571.1"/>
    <property type="molecule type" value="Genomic_DNA"/>
</dbReference>
<comment type="subcellular location">
    <subcellularLocation>
        <location evidence="1">Cytoplasm</location>
    </subcellularLocation>
</comment>
<dbReference type="GO" id="GO:0006826">
    <property type="term" value="P:iron ion transport"/>
    <property type="evidence" value="ECO:0007669"/>
    <property type="project" value="InterPro"/>
</dbReference>
<organism evidence="6 7">
    <name type="scientific">Paractinoplanes toevensis</name>
    <dbReference type="NCBI Taxonomy" id="571911"/>
    <lineage>
        <taxon>Bacteria</taxon>
        <taxon>Bacillati</taxon>
        <taxon>Actinomycetota</taxon>
        <taxon>Actinomycetes</taxon>
        <taxon>Micromonosporales</taxon>
        <taxon>Micromonosporaceae</taxon>
        <taxon>Paractinoplanes</taxon>
    </lineage>
</organism>
<dbReference type="Pfam" id="PF00756">
    <property type="entry name" value="Esterase"/>
    <property type="match status" value="1"/>
</dbReference>
<keyword evidence="3" id="KW-0378">Hydrolase</keyword>
<dbReference type="SUPFAM" id="SSF81296">
    <property type="entry name" value="E set domains"/>
    <property type="match status" value="1"/>
</dbReference>
<evidence type="ECO:0000259" key="5">
    <source>
        <dbReference type="Pfam" id="PF11806"/>
    </source>
</evidence>
<dbReference type="GO" id="GO:0005737">
    <property type="term" value="C:cytoplasm"/>
    <property type="evidence" value="ECO:0007669"/>
    <property type="project" value="UniProtKB-SubCell"/>
</dbReference>
<accession>A0A920BQC5</accession>
<dbReference type="InterPro" id="IPR013783">
    <property type="entry name" value="Ig-like_fold"/>
</dbReference>
<dbReference type="InterPro" id="IPR050583">
    <property type="entry name" value="Mycobacterial_A85_antigen"/>
</dbReference>
<dbReference type="RefSeq" id="WP_246608032.1">
    <property type="nucleotide sequence ID" value="NZ_BOQN01000121.1"/>
</dbReference>
<evidence type="ECO:0000256" key="1">
    <source>
        <dbReference type="ARBA" id="ARBA00004496"/>
    </source>
</evidence>
<proteinExistence type="inferred from homology"/>
<dbReference type="InterPro" id="IPR014756">
    <property type="entry name" value="Ig_E-set"/>
</dbReference>
<name>A0A920BQC5_9ACTN</name>
<comment type="caution">
    <text evidence="6">The sequence shown here is derived from an EMBL/GenBank/DDBJ whole genome shotgun (WGS) entry which is preliminary data.</text>
</comment>
<dbReference type="Proteomes" id="UP000677082">
    <property type="component" value="Unassembled WGS sequence"/>
</dbReference>
<keyword evidence="2" id="KW-0963">Cytoplasm</keyword>
<dbReference type="GO" id="GO:0005506">
    <property type="term" value="F:iron ion binding"/>
    <property type="evidence" value="ECO:0007669"/>
    <property type="project" value="InterPro"/>
</dbReference>
<dbReference type="Pfam" id="PF11806">
    <property type="entry name" value="Enterochelin_N"/>
    <property type="match status" value="1"/>
</dbReference>
<evidence type="ECO:0000313" key="6">
    <source>
        <dbReference type="EMBL" id="GIM96571.1"/>
    </source>
</evidence>
<reference evidence="6 7" key="1">
    <citation type="submission" date="2021-03" db="EMBL/GenBank/DDBJ databases">
        <title>Whole genome shotgun sequence of Actinoplanes toevensis NBRC 105298.</title>
        <authorList>
            <person name="Komaki H."/>
            <person name="Tamura T."/>
        </authorList>
    </citation>
    <scope>NUCLEOTIDE SEQUENCE [LARGE SCALE GENOMIC DNA]</scope>
    <source>
        <strain evidence="6 7">NBRC 105298</strain>
    </source>
</reference>
<dbReference type="Gene3D" id="3.40.50.1820">
    <property type="entry name" value="alpha/beta hydrolase"/>
    <property type="match status" value="1"/>
</dbReference>
<dbReference type="InterPro" id="IPR000801">
    <property type="entry name" value="Esterase-like"/>
</dbReference>
<evidence type="ECO:0000313" key="7">
    <source>
        <dbReference type="Proteomes" id="UP000677082"/>
    </source>
</evidence>
<dbReference type="GO" id="GO:0008849">
    <property type="term" value="F:enterochelin esterase activity"/>
    <property type="evidence" value="ECO:0007669"/>
    <property type="project" value="InterPro"/>
</dbReference>
<gene>
    <name evidence="6" type="ORF">Ato02nite_083640</name>
</gene>
<dbReference type="InterPro" id="IPR029058">
    <property type="entry name" value="AB_hydrolase_fold"/>
</dbReference>
<sequence>MQSPRITHLLSTLSTEGLADFWDTTGTPLIEPAGDGQLLVTFLWRGEAASTRVFWGFEIPLERVPGTDLWHGSRAMPPHARTVYCLAHGEAETLPLDLSGTGPTHIDLANPHRMHFPRDPADPDDRDVWASVLELPEAPPEPWTAPRPGVPAGELTEVVLPGLALGGPRPVTVYRPAGTPAEGLPVLVVFDGYLARHVLRVPTILDNLIADGRIPPTVALFVSSFEKTRSADLSPTRPIHAFVEHELVPWARTQLGAGRSREANLIAGVSRGGLAAAYVGLCAHEMFGGVLAQSGSFWWPEPADGEPGWLIRQITRYPRADLRFFLDVGTWETTAGPGGAPDQVSVVRQMRDALRGHGYPVEYLEYAGGHDYVNWRRTFADGLLALHR</sequence>
<dbReference type="PANTHER" id="PTHR48098">
    <property type="entry name" value="ENTEROCHELIN ESTERASE-RELATED"/>
    <property type="match status" value="1"/>
</dbReference>
<dbReference type="InterPro" id="IPR021764">
    <property type="entry name" value="Enterochelin_esterase_N"/>
</dbReference>
<dbReference type="PANTHER" id="PTHR48098:SF3">
    <property type="entry name" value="IRON(III) ENTEROBACTIN ESTERASE"/>
    <property type="match status" value="1"/>
</dbReference>
<feature type="domain" description="Enterochelin esterase N-terminal" evidence="5">
    <location>
        <begin position="40"/>
        <end position="143"/>
    </location>
</feature>
<evidence type="ECO:0000256" key="4">
    <source>
        <dbReference type="ARBA" id="ARBA00024201"/>
    </source>
</evidence>
<keyword evidence="7" id="KW-1185">Reference proteome</keyword>
<evidence type="ECO:0000256" key="2">
    <source>
        <dbReference type="ARBA" id="ARBA00022490"/>
    </source>
</evidence>
<dbReference type="SUPFAM" id="SSF53474">
    <property type="entry name" value="alpha/beta-Hydrolases"/>
    <property type="match status" value="1"/>
</dbReference>
<dbReference type="AlphaFoldDB" id="A0A920BQC5"/>
<evidence type="ECO:0000256" key="3">
    <source>
        <dbReference type="ARBA" id="ARBA00022801"/>
    </source>
</evidence>